<dbReference type="InterPro" id="IPR025358">
    <property type="entry name" value="DUF4262"/>
</dbReference>
<dbReference type="RefSeq" id="WP_286347050.1">
    <property type="nucleotide sequence ID" value="NZ_AP027733.1"/>
</dbReference>
<evidence type="ECO:0000313" key="2">
    <source>
        <dbReference type="Proteomes" id="UP001321486"/>
    </source>
</evidence>
<dbReference type="EMBL" id="AP027733">
    <property type="protein sequence ID" value="BDZ52766.1"/>
    <property type="molecule type" value="Genomic_DNA"/>
</dbReference>
<gene>
    <name evidence="1" type="ORF">GCM10025867_50070</name>
</gene>
<keyword evidence="2" id="KW-1185">Reference proteome</keyword>
<name>A0ABN6Y6H0_9MICO</name>
<proteinExistence type="predicted"/>
<evidence type="ECO:0000313" key="1">
    <source>
        <dbReference type="EMBL" id="BDZ52766.1"/>
    </source>
</evidence>
<protein>
    <recommendedName>
        <fullName evidence="3">DUF4262 domain-containing protein</fullName>
    </recommendedName>
</protein>
<keyword evidence="1" id="KW-0614">Plasmid</keyword>
<evidence type="ECO:0008006" key="3">
    <source>
        <dbReference type="Google" id="ProtNLM"/>
    </source>
</evidence>
<reference evidence="2" key="1">
    <citation type="journal article" date="2019" name="Int. J. Syst. Evol. Microbiol.">
        <title>The Global Catalogue of Microorganisms (GCM) 10K type strain sequencing project: providing services to taxonomists for standard genome sequencing and annotation.</title>
        <authorList>
            <consortium name="The Broad Institute Genomics Platform"/>
            <consortium name="The Broad Institute Genome Sequencing Center for Infectious Disease"/>
            <person name="Wu L."/>
            <person name="Ma J."/>
        </authorList>
    </citation>
    <scope>NUCLEOTIDE SEQUENCE [LARGE SCALE GENOMIC DNA]</scope>
    <source>
        <strain evidence="2">NBRC 108728</strain>
    </source>
</reference>
<sequence>MSDQQIDAYIESTKALIAEYGWAVQGVGAGDGAPQFSYSVGFTALGHAEVIIESLPMAAAQGVLNNIGQVIKDGLRLAPGDVVRGFLGNDLPLAFIAAEDDSDLTVVGRIYGEKNALQAVWPDTSARFPWDKGYDMPQGSQPLLGASPEAFREITLS</sequence>
<accession>A0ABN6Y6H0</accession>
<dbReference type="Pfam" id="PF14081">
    <property type="entry name" value="DUF4262"/>
    <property type="match status" value="1"/>
</dbReference>
<dbReference type="Proteomes" id="UP001321486">
    <property type="component" value="Plasmid pNBRC108728a"/>
</dbReference>
<geneLocation type="plasmid" evidence="1 2">
    <name>pNBRC108728a</name>
</geneLocation>
<organism evidence="1 2">
    <name type="scientific">Frondihabitans sucicola</name>
    <dbReference type="NCBI Taxonomy" id="1268041"/>
    <lineage>
        <taxon>Bacteria</taxon>
        <taxon>Bacillati</taxon>
        <taxon>Actinomycetota</taxon>
        <taxon>Actinomycetes</taxon>
        <taxon>Micrococcales</taxon>
        <taxon>Microbacteriaceae</taxon>
        <taxon>Frondihabitans</taxon>
    </lineage>
</organism>